<feature type="domain" description="pPIWI-RE three-gene island" evidence="1">
    <location>
        <begin position="26"/>
        <end position="172"/>
    </location>
</feature>
<dbReference type="AlphaFoldDB" id="A0A8J3IMA2"/>
<proteinExistence type="predicted"/>
<gene>
    <name evidence="2" type="ORF">KSF_066360</name>
</gene>
<dbReference type="Pfam" id="PF18155">
    <property type="entry name" value="pPIWI_RE_Z"/>
    <property type="match status" value="1"/>
</dbReference>
<organism evidence="2 3">
    <name type="scientific">Reticulibacter mediterranei</name>
    <dbReference type="NCBI Taxonomy" id="2778369"/>
    <lineage>
        <taxon>Bacteria</taxon>
        <taxon>Bacillati</taxon>
        <taxon>Chloroflexota</taxon>
        <taxon>Ktedonobacteria</taxon>
        <taxon>Ktedonobacterales</taxon>
        <taxon>Reticulibacteraceae</taxon>
        <taxon>Reticulibacter</taxon>
    </lineage>
</organism>
<accession>A0A8J3IMA2</accession>
<reference evidence="2" key="1">
    <citation type="submission" date="2020-10" db="EMBL/GenBank/DDBJ databases">
        <title>Taxonomic study of unclassified bacteria belonging to the class Ktedonobacteria.</title>
        <authorList>
            <person name="Yabe S."/>
            <person name="Wang C.M."/>
            <person name="Zheng Y."/>
            <person name="Sakai Y."/>
            <person name="Cavaletti L."/>
            <person name="Monciardini P."/>
            <person name="Donadio S."/>
        </authorList>
    </citation>
    <scope>NUCLEOTIDE SEQUENCE</scope>
    <source>
        <strain evidence="2">ID150040</strain>
    </source>
</reference>
<evidence type="ECO:0000259" key="1">
    <source>
        <dbReference type="Pfam" id="PF18155"/>
    </source>
</evidence>
<protein>
    <recommendedName>
        <fullName evidence="1">pPIWI-RE three-gene island domain-containing protein</fullName>
    </recommendedName>
</protein>
<evidence type="ECO:0000313" key="2">
    <source>
        <dbReference type="EMBL" id="GHO96588.1"/>
    </source>
</evidence>
<evidence type="ECO:0000313" key="3">
    <source>
        <dbReference type="Proteomes" id="UP000597444"/>
    </source>
</evidence>
<keyword evidence="3" id="KW-1185">Reference proteome</keyword>
<comment type="caution">
    <text evidence="2">The sequence shown here is derived from an EMBL/GenBank/DDBJ whole genome shotgun (WGS) entry which is preliminary data.</text>
</comment>
<dbReference type="EMBL" id="BNJK01000001">
    <property type="protein sequence ID" value="GHO96588.1"/>
    <property type="molecule type" value="Genomic_DNA"/>
</dbReference>
<dbReference type="RefSeq" id="WP_220207200.1">
    <property type="nucleotide sequence ID" value="NZ_BNJK01000001.1"/>
</dbReference>
<dbReference type="InterPro" id="IPR055254">
    <property type="entry name" value="pPIWI_RE_Z"/>
</dbReference>
<name>A0A8J3IMA2_9CHLR</name>
<dbReference type="Proteomes" id="UP000597444">
    <property type="component" value="Unassembled WGS sequence"/>
</dbReference>
<sequence>MYNRAWHTDLSKKLEREDEAKELKGRYALVFQVELVLYLLEQLQMEKAVRAPWFLLSGLPLPLLATRLTREQQQILARARILSPYSGRFRWVTDLRRYMRVAVRWRAYNVKQGKIGRTGNRVERFDVYERSLTTPVPERFHHQKLAAAGERVMFEVFRSTKMEVKLSITPEIAQVGRYPIPWFTAPCQRADAIVLSPSMLITTGRNMTLLEQRYLQTQGVDNGGTDWEYLARNIHFRKRYADGKLSGVNEAPFVLQGHAHLSGTISAGKTNLMKFIAFLAAQEHWRVTLIVGDVMTALELVDFFNCLFCGDEDPPVAVPILGKTTLRKNLSRLCNTTSYQQRHRHRALRYLDMACLLLHEWPSPVPEGGVLGQEPCQRLIHLPSKEEEETELSEEETNRRPHKKILRSCPLFSICPMQRAYRDMFHASIWITTPGALGSVMLPHQIEARQMALWELIYEQSTLVCFDEADTIQNWFDRICAPEILLINQHGIFDRIDPQVADEWIWHRILEPESQRWVRAERHAIAITSAILTQLDYYGNLARWVYRTYFTAYSLFFRLACCFAGIQEPPIVFEFDPDYDDDDLQDDPIFPKQRNIPLQNKQFNKIMSWFYQVMESDPQQVPVPPPKRKDPVHQLLMIRRDILVQGSCVEEAQQWITAFIPNIRTLLRKKQSLARPTRGRTSGKSVLQVIETVETLALKLDFALMVSLLDAEMQTMYDEWYSGLINITGDYRFEHAPRHMLGLLPTPPTGSLFGFYHHKNEAARQAERDPREEEPAKTPSLQVFAYSLVGREFLTHFHQLCTAIDGRDGPHVLTLSGTSWLPHSSLWHIDVPSMGVLEPNKEAKRAIANSTFTFLPQYEEVDGQEKPIFVSGTKLMLQNLQKVARSLARGQQDHLRKALQNIREKEMAADETIAQWWRDRERLLLLVNSYDQVHVVAQEIARTPGLMGQVYGLKRGTNMEEDYFVEVSQWYKTCYRSNFEQFGETEPGSILVAPMQAIGRGYNALNKQKIAAFGAIYFLTRPMPHPFDAQAQASEMNKTVLDWCSNPKHRLWRYKDVYRMGMSLRQEAYQLWYEMDHRYGYHSLSVDKQKDLAATTAGLIMQACGRLIRGGVPFDAYFVDAAWGPRRAKKVRQKDTPRNSLLAAIIAVLLDYAKDPIGDVLLGPFVQALKNTKNFSCSISFRQKK</sequence>